<dbReference type="RefSeq" id="WP_209402775.1">
    <property type="nucleotide sequence ID" value="NZ_JAGIYQ010000002.1"/>
</dbReference>
<dbReference type="Pfam" id="PF06925">
    <property type="entry name" value="MGDG_synth"/>
    <property type="match status" value="1"/>
</dbReference>
<keyword evidence="4 7" id="KW-0808">Transferase</keyword>
<dbReference type="AlphaFoldDB" id="A0A940NLF4"/>
<reference evidence="7" key="1">
    <citation type="submission" date="2021-04" db="EMBL/GenBank/DDBJ databases">
        <title>Genome seq and assembly of Bacillus sp.</title>
        <authorList>
            <person name="Chhetri G."/>
        </authorList>
    </citation>
    <scope>NUCLEOTIDE SEQUENCE</scope>
    <source>
        <strain evidence="7">RG28</strain>
    </source>
</reference>
<proteinExistence type="inferred from homology"/>
<dbReference type="InterPro" id="IPR007235">
    <property type="entry name" value="Glyco_trans_28_C"/>
</dbReference>
<name>A0A940NLF4_9BACI</name>
<evidence type="ECO:0000259" key="6">
    <source>
        <dbReference type="Pfam" id="PF06925"/>
    </source>
</evidence>
<organism evidence="7 8">
    <name type="scientific">Gottfriedia endophytica</name>
    <dbReference type="NCBI Taxonomy" id="2820819"/>
    <lineage>
        <taxon>Bacteria</taxon>
        <taxon>Bacillati</taxon>
        <taxon>Bacillota</taxon>
        <taxon>Bacilli</taxon>
        <taxon>Bacillales</taxon>
        <taxon>Bacillaceae</taxon>
        <taxon>Gottfriedia</taxon>
    </lineage>
</organism>
<feature type="domain" description="Glycosyl transferase family 28 C-terminal" evidence="5">
    <location>
        <begin position="208"/>
        <end position="352"/>
    </location>
</feature>
<dbReference type="PANTHER" id="PTHR43025">
    <property type="entry name" value="MONOGALACTOSYLDIACYLGLYCEROL SYNTHASE"/>
    <property type="match status" value="1"/>
</dbReference>
<evidence type="ECO:0000256" key="3">
    <source>
        <dbReference type="ARBA" id="ARBA00022676"/>
    </source>
</evidence>
<evidence type="ECO:0000256" key="2">
    <source>
        <dbReference type="ARBA" id="ARBA00006962"/>
    </source>
</evidence>
<dbReference type="Gene3D" id="3.40.50.2000">
    <property type="entry name" value="Glycogen Phosphorylase B"/>
    <property type="match status" value="2"/>
</dbReference>
<keyword evidence="8" id="KW-1185">Reference proteome</keyword>
<evidence type="ECO:0000313" key="8">
    <source>
        <dbReference type="Proteomes" id="UP000682134"/>
    </source>
</evidence>
<dbReference type="GO" id="GO:0016020">
    <property type="term" value="C:membrane"/>
    <property type="evidence" value="ECO:0007669"/>
    <property type="project" value="UniProtKB-SubCell"/>
</dbReference>
<feature type="domain" description="Diacylglycerol glucosyltransferase N-terminal" evidence="6">
    <location>
        <begin position="15"/>
        <end position="179"/>
    </location>
</feature>
<evidence type="ECO:0000256" key="4">
    <source>
        <dbReference type="ARBA" id="ARBA00022679"/>
    </source>
</evidence>
<keyword evidence="3 7" id="KW-0328">Glycosyltransferase</keyword>
<evidence type="ECO:0000259" key="5">
    <source>
        <dbReference type="Pfam" id="PF04101"/>
    </source>
</evidence>
<accession>A0A940NLF4</accession>
<dbReference type="GO" id="GO:0016758">
    <property type="term" value="F:hexosyltransferase activity"/>
    <property type="evidence" value="ECO:0007669"/>
    <property type="project" value="InterPro"/>
</dbReference>
<evidence type="ECO:0000256" key="1">
    <source>
        <dbReference type="ARBA" id="ARBA00004370"/>
    </source>
</evidence>
<dbReference type="GO" id="GO:0009247">
    <property type="term" value="P:glycolipid biosynthetic process"/>
    <property type="evidence" value="ECO:0007669"/>
    <property type="project" value="InterPro"/>
</dbReference>
<protein>
    <submittedName>
        <fullName evidence="7">Glycosyltransferase</fullName>
        <ecNumber evidence="7">2.4.-.-</ecNumber>
    </submittedName>
</protein>
<comment type="similarity">
    <text evidence="2">Belongs to the glycosyltransferase 28 family.</text>
</comment>
<dbReference type="Proteomes" id="UP000682134">
    <property type="component" value="Unassembled WGS sequence"/>
</dbReference>
<dbReference type="EMBL" id="JAGIYQ010000002">
    <property type="protein sequence ID" value="MBP0724349.1"/>
    <property type="molecule type" value="Genomic_DNA"/>
</dbReference>
<evidence type="ECO:0000313" key="7">
    <source>
        <dbReference type="EMBL" id="MBP0724349.1"/>
    </source>
</evidence>
<sequence>MKNVLILSSSYGEGHQQVAKAIAEKIKVQDQSCNPIIIDFIAWSHPLLFRTIQHFYLNSVKLFPSLYGYVFQKTRYSSSSKRLNWLISSEMDRMLQLIKEVKPTLIVSTFPYPEAILSRLKELNLINIPTITSLTDYTDHSSWINQFTDHYLVGSHSVRKNLQKKGVPLSKITVSGIPVKSEFLQQYSVKELQAKHGIDPKTPTLLLMGGGCGLFGQNLKILDKIEEIEKTLQIIIVCGHNQKLFHRLKKRIVNSKHRIILKKYVTYVNELMAISDLLITKPGGVTSSEAIAMDLPMLLIDPLPGQEEDNASFLTESGIAILATSHDDLKLTLNELIKNKEKLISMQMKAKQLKSSLVSLDILKRYLQLGSMRSIDQILYDNQGEMVVYAK</sequence>
<dbReference type="Pfam" id="PF04101">
    <property type="entry name" value="Glyco_tran_28_C"/>
    <property type="match status" value="1"/>
</dbReference>
<comment type="caution">
    <text evidence="7">The sequence shown here is derived from an EMBL/GenBank/DDBJ whole genome shotgun (WGS) entry which is preliminary data.</text>
</comment>
<dbReference type="SUPFAM" id="SSF53756">
    <property type="entry name" value="UDP-Glycosyltransferase/glycogen phosphorylase"/>
    <property type="match status" value="1"/>
</dbReference>
<dbReference type="InterPro" id="IPR050519">
    <property type="entry name" value="Glycosyltransf_28_UgtP"/>
</dbReference>
<dbReference type="InterPro" id="IPR009695">
    <property type="entry name" value="Diacylglyc_glucosyltr_N"/>
</dbReference>
<dbReference type="EC" id="2.4.-.-" evidence="7"/>
<dbReference type="PANTHER" id="PTHR43025:SF3">
    <property type="entry name" value="MONOGALACTOSYLDIACYLGLYCEROL SYNTHASE 1, CHLOROPLASTIC"/>
    <property type="match status" value="1"/>
</dbReference>
<comment type="subcellular location">
    <subcellularLocation>
        <location evidence="1">Membrane</location>
    </subcellularLocation>
</comment>
<gene>
    <name evidence="7" type="ORF">J5Y03_04010</name>
</gene>